<gene>
    <name evidence="2" type="ORF">CSUI_001113</name>
</gene>
<proteinExistence type="predicted"/>
<feature type="signal peptide" evidence="1">
    <location>
        <begin position="1"/>
        <end position="21"/>
    </location>
</feature>
<keyword evidence="3" id="KW-1185">Reference proteome</keyword>
<evidence type="ECO:0000313" key="3">
    <source>
        <dbReference type="Proteomes" id="UP000221165"/>
    </source>
</evidence>
<sequence>MLAHHCHQLQFSLMFLSFFLTRDSCFTRSQQSPFSLHFLHFSPHMLTLLHQKASLLP</sequence>
<accession>A0A2C6LDT3</accession>
<comment type="caution">
    <text evidence="2">The sequence shown here is derived from an EMBL/GenBank/DDBJ whole genome shotgun (WGS) entry which is preliminary data.</text>
</comment>
<dbReference type="GeneID" id="94424530"/>
<organism evidence="2 3">
    <name type="scientific">Cystoisospora suis</name>
    <dbReference type="NCBI Taxonomy" id="483139"/>
    <lineage>
        <taxon>Eukaryota</taxon>
        <taxon>Sar</taxon>
        <taxon>Alveolata</taxon>
        <taxon>Apicomplexa</taxon>
        <taxon>Conoidasida</taxon>
        <taxon>Coccidia</taxon>
        <taxon>Eucoccidiorida</taxon>
        <taxon>Eimeriorina</taxon>
        <taxon>Sarcocystidae</taxon>
        <taxon>Cystoisospora</taxon>
    </lineage>
</organism>
<keyword evidence="1" id="KW-0732">Signal</keyword>
<dbReference type="Proteomes" id="UP000221165">
    <property type="component" value="Unassembled WGS sequence"/>
</dbReference>
<protein>
    <submittedName>
        <fullName evidence="2">Uncharacterized protein</fullName>
    </submittedName>
</protein>
<dbReference type="RefSeq" id="XP_067926706.1">
    <property type="nucleotide sequence ID" value="XM_068061319.1"/>
</dbReference>
<evidence type="ECO:0000313" key="2">
    <source>
        <dbReference type="EMBL" id="PHJ25034.1"/>
    </source>
</evidence>
<reference evidence="2 3" key="1">
    <citation type="journal article" date="2017" name="Int. J. Parasitol.">
        <title>The genome of the protozoan parasite Cystoisospora suis and a reverse vaccinology approach to identify vaccine candidates.</title>
        <authorList>
            <person name="Palmieri N."/>
            <person name="Shrestha A."/>
            <person name="Ruttkowski B."/>
            <person name="Beck T."/>
            <person name="Vogl C."/>
            <person name="Tomley F."/>
            <person name="Blake D.P."/>
            <person name="Joachim A."/>
        </authorList>
    </citation>
    <scope>NUCLEOTIDE SEQUENCE [LARGE SCALE GENOMIC DNA]</scope>
    <source>
        <strain evidence="2 3">Wien I</strain>
    </source>
</reference>
<dbReference type="AlphaFoldDB" id="A0A2C6LDT3"/>
<dbReference type="EMBL" id="MIGC01000440">
    <property type="protein sequence ID" value="PHJ25034.1"/>
    <property type="molecule type" value="Genomic_DNA"/>
</dbReference>
<name>A0A2C6LDT3_9APIC</name>
<feature type="chain" id="PRO_5013401638" evidence="1">
    <location>
        <begin position="22"/>
        <end position="57"/>
    </location>
</feature>
<dbReference type="VEuPathDB" id="ToxoDB:CSUI_001113"/>
<evidence type="ECO:0000256" key="1">
    <source>
        <dbReference type="SAM" id="SignalP"/>
    </source>
</evidence>